<organism evidence="15 16">
    <name type="scientific">Nicrophorus vespilloides</name>
    <name type="common">Boreal carrion beetle</name>
    <dbReference type="NCBI Taxonomy" id="110193"/>
    <lineage>
        <taxon>Eukaryota</taxon>
        <taxon>Metazoa</taxon>
        <taxon>Ecdysozoa</taxon>
        <taxon>Arthropoda</taxon>
        <taxon>Hexapoda</taxon>
        <taxon>Insecta</taxon>
        <taxon>Pterygota</taxon>
        <taxon>Neoptera</taxon>
        <taxon>Endopterygota</taxon>
        <taxon>Coleoptera</taxon>
        <taxon>Polyphaga</taxon>
        <taxon>Staphyliniformia</taxon>
        <taxon>Silphidae</taxon>
        <taxon>Nicrophorinae</taxon>
        <taxon>Nicrophorus</taxon>
    </lineage>
</organism>
<evidence type="ECO:0000256" key="1">
    <source>
        <dbReference type="ARBA" id="ARBA00001971"/>
    </source>
</evidence>
<dbReference type="InterPro" id="IPR001128">
    <property type="entry name" value="Cyt_P450"/>
</dbReference>
<dbReference type="InterPro" id="IPR050476">
    <property type="entry name" value="Insect_CytP450_Detox"/>
</dbReference>
<keyword evidence="10 13" id="KW-0408">Iron</keyword>
<evidence type="ECO:0000256" key="7">
    <source>
        <dbReference type="ARBA" id="ARBA00022824"/>
    </source>
</evidence>
<evidence type="ECO:0000256" key="13">
    <source>
        <dbReference type="RuleBase" id="RU000461"/>
    </source>
</evidence>
<evidence type="ECO:0000256" key="3">
    <source>
        <dbReference type="ARBA" id="ARBA00004406"/>
    </source>
</evidence>
<dbReference type="InterPro" id="IPR002401">
    <property type="entry name" value="Cyt_P450_E_grp-I"/>
</dbReference>
<evidence type="ECO:0000256" key="10">
    <source>
        <dbReference type="ARBA" id="ARBA00023004"/>
    </source>
</evidence>
<accession>A0ABM1MCL4</accession>
<keyword evidence="14" id="KW-1133">Transmembrane helix</keyword>
<protein>
    <submittedName>
        <fullName evidence="16">Cytochrome P450 9e2</fullName>
    </submittedName>
</protein>
<proteinExistence type="inferred from homology"/>
<dbReference type="PANTHER" id="PTHR24292:SF54">
    <property type="entry name" value="CYP9F3-RELATED"/>
    <property type="match status" value="1"/>
</dbReference>
<evidence type="ECO:0000256" key="4">
    <source>
        <dbReference type="ARBA" id="ARBA00010617"/>
    </source>
</evidence>
<evidence type="ECO:0000256" key="12">
    <source>
        <dbReference type="ARBA" id="ARBA00023136"/>
    </source>
</evidence>
<gene>
    <name evidence="16" type="primary">LOC108559522</name>
</gene>
<dbReference type="SUPFAM" id="SSF48264">
    <property type="entry name" value="Cytochrome P450"/>
    <property type="match status" value="1"/>
</dbReference>
<dbReference type="Gene3D" id="1.10.630.10">
    <property type="entry name" value="Cytochrome P450"/>
    <property type="match status" value="1"/>
</dbReference>
<evidence type="ECO:0000256" key="11">
    <source>
        <dbReference type="ARBA" id="ARBA00023033"/>
    </source>
</evidence>
<keyword evidence="11 13" id="KW-0503">Monooxygenase</keyword>
<reference evidence="16" key="1">
    <citation type="submission" date="2025-08" db="UniProtKB">
        <authorList>
            <consortium name="RefSeq"/>
        </authorList>
    </citation>
    <scope>IDENTIFICATION</scope>
    <source>
        <tissue evidence="16">Whole Larva</tissue>
    </source>
</reference>
<keyword evidence="8" id="KW-0492">Microsome</keyword>
<evidence type="ECO:0000313" key="15">
    <source>
        <dbReference type="Proteomes" id="UP000695000"/>
    </source>
</evidence>
<comment type="similarity">
    <text evidence="4 13">Belongs to the cytochrome P450 family.</text>
</comment>
<sequence>MFASTWILLAFVICILLYIFCIKPYIFWYTKRVPGPIPVPIFGNILENILQIKPFTNVITDYCKAFEKHRYYGFYQFSKPVLILNDLQLIKQMSIKDFEHFADHGTNSREDIDEYFCKILFALKGESWRRMRTTISPVFTGSKMRFLFGLVRDCAENAVSYLHEQKEEVIEVEMKDFSGRIGNDVIASCSLGITCDSLRNPENEFYVNSIKNFNFVGSRLMVLYAFIFNAYPNLLKLFGIRIFGKKMTSFFNKVIADSIKYRKDNNVTRSDVIQLLMDVKKEKSFITDHDIVAQALSFFFAGFETVTYSISFMCYELALNPDVQDKLYEEIQATFEGDVNYEAFAKMKYMDMVITETLRRWGPSVVIDRVCTKDYKIPAKLPNERDLLIKKGQLIFIPVHAMHWNPEIYEDPHRFYPERFLDKNSADPNNLLSFGIGPRSCIGSRFAILECKLMLAYLLKDYEIVPIARTKIPIKLSKKHMGASAEGGFWMGLKRRN</sequence>
<dbReference type="RefSeq" id="XP_017772314.1">
    <property type="nucleotide sequence ID" value="XM_017916825.1"/>
</dbReference>
<dbReference type="PANTHER" id="PTHR24292">
    <property type="entry name" value="CYTOCHROME P450"/>
    <property type="match status" value="1"/>
</dbReference>
<keyword evidence="9 13" id="KW-0560">Oxidoreductase</keyword>
<keyword evidence="7" id="KW-0256">Endoplasmic reticulum</keyword>
<comment type="subcellular location">
    <subcellularLocation>
        <location evidence="3">Endoplasmic reticulum membrane</location>
        <topology evidence="3">Peripheral membrane protein</topology>
    </subcellularLocation>
    <subcellularLocation>
        <location evidence="2">Microsome membrane</location>
        <topology evidence="2">Peripheral membrane protein</topology>
    </subcellularLocation>
</comment>
<evidence type="ECO:0000313" key="16">
    <source>
        <dbReference type="RefSeq" id="XP_017772314.1"/>
    </source>
</evidence>
<dbReference type="InterPro" id="IPR017972">
    <property type="entry name" value="Cyt_P450_CS"/>
</dbReference>
<dbReference type="PRINTS" id="PR00463">
    <property type="entry name" value="EP450I"/>
</dbReference>
<keyword evidence="6 13" id="KW-0479">Metal-binding</keyword>
<dbReference type="PRINTS" id="PR00385">
    <property type="entry name" value="P450"/>
</dbReference>
<dbReference type="Proteomes" id="UP000695000">
    <property type="component" value="Unplaced"/>
</dbReference>
<keyword evidence="14" id="KW-0812">Transmembrane</keyword>
<keyword evidence="15" id="KW-1185">Reference proteome</keyword>
<evidence type="ECO:0000256" key="9">
    <source>
        <dbReference type="ARBA" id="ARBA00023002"/>
    </source>
</evidence>
<name>A0ABM1MCL4_NICVS</name>
<comment type="cofactor">
    <cofactor evidence="1">
        <name>heme</name>
        <dbReference type="ChEBI" id="CHEBI:30413"/>
    </cofactor>
</comment>
<dbReference type="CDD" id="cd11056">
    <property type="entry name" value="CYP6-like"/>
    <property type="match status" value="1"/>
</dbReference>
<evidence type="ECO:0000256" key="6">
    <source>
        <dbReference type="ARBA" id="ARBA00022723"/>
    </source>
</evidence>
<evidence type="ECO:0000256" key="14">
    <source>
        <dbReference type="SAM" id="Phobius"/>
    </source>
</evidence>
<dbReference type="GeneID" id="108559522"/>
<dbReference type="PROSITE" id="PS00086">
    <property type="entry name" value="CYTOCHROME_P450"/>
    <property type="match status" value="1"/>
</dbReference>
<keyword evidence="5 13" id="KW-0349">Heme</keyword>
<dbReference type="InterPro" id="IPR036396">
    <property type="entry name" value="Cyt_P450_sf"/>
</dbReference>
<evidence type="ECO:0000256" key="2">
    <source>
        <dbReference type="ARBA" id="ARBA00004174"/>
    </source>
</evidence>
<feature type="transmembrane region" description="Helical" evidence="14">
    <location>
        <begin position="6"/>
        <end position="28"/>
    </location>
</feature>
<dbReference type="Pfam" id="PF00067">
    <property type="entry name" value="p450"/>
    <property type="match status" value="1"/>
</dbReference>
<evidence type="ECO:0000256" key="8">
    <source>
        <dbReference type="ARBA" id="ARBA00022848"/>
    </source>
</evidence>
<evidence type="ECO:0000256" key="5">
    <source>
        <dbReference type="ARBA" id="ARBA00022617"/>
    </source>
</evidence>
<keyword evidence="12 14" id="KW-0472">Membrane</keyword>